<proteinExistence type="predicted"/>
<accession>A0ABN8RQQ9</accession>
<reference evidence="1 2" key="1">
    <citation type="submission" date="2022-05" db="EMBL/GenBank/DDBJ databases">
        <authorList>
            <consortium name="Genoscope - CEA"/>
            <person name="William W."/>
        </authorList>
    </citation>
    <scope>NUCLEOTIDE SEQUENCE [LARGE SCALE GENOMIC DNA]</scope>
</reference>
<organism evidence="1 2">
    <name type="scientific">Porites lobata</name>
    <dbReference type="NCBI Taxonomy" id="104759"/>
    <lineage>
        <taxon>Eukaryota</taxon>
        <taxon>Metazoa</taxon>
        <taxon>Cnidaria</taxon>
        <taxon>Anthozoa</taxon>
        <taxon>Hexacorallia</taxon>
        <taxon>Scleractinia</taxon>
        <taxon>Fungiina</taxon>
        <taxon>Poritidae</taxon>
        <taxon>Porites</taxon>
    </lineage>
</organism>
<dbReference type="EMBL" id="CALNXK010000290">
    <property type="protein sequence ID" value="CAH3181111.1"/>
    <property type="molecule type" value="Genomic_DNA"/>
</dbReference>
<evidence type="ECO:0000313" key="1">
    <source>
        <dbReference type="EMBL" id="CAH3181111.1"/>
    </source>
</evidence>
<dbReference type="Proteomes" id="UP001159405">
    <property type="component" value="Unassembled WGS sequence"/>
</dbReference>
<protein>
    <recommendedName>
        <fullName evidence="3">Reverse transcriptase domain-containing protein</fullName>
    </recommendedName>
</protein>
<sequence length="134" mass="14694">MHQAKFVNDIDYAGEICLLESSIERAQVQLSLTAEPAASMGLLINTSKTEYMSLNCPGNQKLKTVMSSQLKFFGHILRFEKDKPADIYALQMMIMMISGMPGKSDGGQNANGVGQGICLLSLFSRTKRTMPLIS</sequence>
<keyword evidence="2" id="KW-1185">Reference proteome</keyword>
<evidence type="ECO:0008006" key="3">
    <source>
        <dbReference type="Google" id="ProtNLM"/>
    </source>
</evidence>
<name>A0ABN8RQQ9_9CNID</name>
<comment type="caution">
    <text evidence="1">The sequence shown here is derived from an EMBL/GenBank/DDBJ whole genome shotgun (WGS) entry which is preliminary data.</text>
</comment>
<gene>
    <name evidence="1" type="ORF">PLOB_00024460</name>
</gene>
<evidence type="ECO:0000313" key="2">
    <source>
        <dbReference type="Proteomes" id="UP001159405"/>
    </source>
</evidence>